<dbReference type="NCBIfam" id="NF033788">
    <property type="entry name" value="HTH_metalloreg"/>
    <property type="match status" value="1"/>
</dbReference>
<dbReference type="InterPro" id="IPR036388">
    <property type="entry name" value="WH-like_DNA-bd_sf"/>
</dbReference>
<organism evidence="5 6">
    <name type="scientific">Krasilnikovia cinnamomea</name>
    <dbReference type="NCBI Taxonomy" id="349313"/>
    <lineage>
        <taxon>Bacteria</taxon>
        <taxon>Bacillati</taxon>
        <taxon>Actinomycetota</taxon>
        <taxon>Actinomycetes</taxon>
        <taxon>Micromonosporales</taxon>
        <taxon>Micromonosporaceae</taxon>
        <taxon>Krasilnikovia</taxon>
    </lineage>
</organism>
<proteinExistence type="predicted"/>
<dbReference type="CDD" id="cd00090">
    <property type="entry name" value="HTH_ARSR"/>
    <property type="match status" value="1"/>
</dbReference>
<feature type="domain" description="HTH arsR-type" evidence="4">
    <location>
        <begin position="8"/>
        <end position="101"/>
    </location>
</feature>
<evidence type="ECO:0000256" key="2">
    <source>
        <dbReference type="ARBA" id="ARBA00023125"/>
    </source>
</evidence>
<dbReference type="InterPro" id="IPR036390">
    <property type="entry name" value="WH_DNA-bd_sf"/>
</dbReference>
<dbReference type="PROSITE" id="PS50987">
    <property type="entry name" value="HTH_ARSR_2"/>
    <property type="match status" value="1"/>
</dbReference>
<dbReference type="InterPro" id="IPR051011">
    <property type="entry name" value="Metal_resp_trans_reg"/>
</dbReference>
<reference evidence="5 6" key="1">
    <citation type="submission" date="2019-02" db="EMBL/GenBank/DDBJ databases">
        <title>Sequencing the genomes of 1000 actinobacteria strains.</title>
        <authorList>
            <person name="Klenk H.-P."/>
        </authorList>
    </citation>
    <scope>NUCLEOTIDE SEQUENCE [LARGE SCALE GENOMIC DNA]</scope>
    <source>
        <strain evidence="5 6">DSM 45162</strain>
    </source>
</reference>
<dbReference type="PANTHER" id="PTHR43132">
    <property type="entry name" value="ARSENICAL RESISTANCE OPERON REPRESSOR ARSR-RELATED"/>
    <property type="match status" value="1"/>
</dbReference>
<gene>
    <name evidence="5" type="ORF">EV385_5362</name>
</gene>
<keyword evidence="3" id="KW-0804">Transcription</keyword>
<dbReference type="AlphaFoldDB" id="A0A4Q7ZSF2"/>
<evidence type="ECO:0000313" key="6">
    <source>
        <dbReference type="Proteomes" id="UP000292564"/>
    </source>
</evidence>
<dbReference type="RefSeq" id="WP_130511923.1">
    <property type="nucleotide sequence ID" value="NZ_SHKY01000001.1"/>
</dbReference>
<name>A0A4Q7ZSF2_9ACTN</name>
<dbReference type="PANTHER" id="PTHR43132:SF6">
    <property type="entry name" value="HTH-TYPE TRANSCRIPTIONAL REPRESSOR CZRA"/>
    <property type="match status" value="1"/>
</dbReference>
<keyword evidence="1" id="KW-0805">Transcription regulation</keyword>
<dbReference type="PRINTS" id="PR00778">
    <property type="entry name" value="HTHARSR"/>
</dbReference>
<evidence type="ECO:0000259" key="4">
    <source>
        <dbReference type="PROSITE" id="PS50987"/>
    </source>
</evidence>
<dbReference type="Pfam" id="PF01022">
    <property type="entry name" value="HTH_5"/>
    <property type="match status" value="1"/>
</dbReference>
<comment type="caution">
    <text evidence="5">The sequence shown here is derived from an EMBL/GenBank/DDBJ whole genome shotgun (WGS) entry which is preliminary data.</text>
</comment>
<keyword evidence="6" id="KW-1185">Reference proteome</keyword>
<sequence>MNHQPDDIAPLLERAVTTLRGVAHPHRLHILLLLCDGQRTPGELARMIAADPTAVAHHLRCLLDARLIRRQRHGRNILYRLQGEAIRHLVGEVLDHAARST</sequence>
<dbReference type="SMART" id="SM00418">
    <property type="entry name" value="HTH_ARSR"/>
    <property type="match status" value="1"/>
</dbReference>
<evidence type="ECO:0000256" key="3">
    <source>
        <dbReference type="ARBA" id="ARBA00023163"/>
    </source>
</evidence>
<keyword evidence="2" id="KW-0238">DNA-binding</keyword>
<dbReference type="OrthoDB" id="3297742at2"/>
<dbReference type="InterPro" id="IPR001845">
    <property type="entry name" value="HTH_ArsR_DNA-bd_dom"/>
</dbReference>
<dbReference type="Gene3D" id="1.10.10.10">
    <property type="entry name" value="Winged helix-like DNA-binding domain superfamily/Winged helix DNA-binding domain"/>
    <property type="match status" value="1"/>
</dbReference>
<dbReference type="SUPFAM" id="SSF46785">
    <property type="entry name" value="Winged helix' DNA-binding domain"/>
    <property type="match status" value="1"/>
</dbReference>
<evidence type="ECO:0000313" key="5">
    <source>
        <dbReference type="EMBL" id="RZU53435.1"/>
    </source>
</evidence>
<dbReference type="GO" id="GO:0003677">
    <property type="term" value="F:DNA binding"/>
    <property type="evidence" value="ECO:0007669"/>
    <property type="project" value="UniProtKB-KW"/>
</dbReference>
<dbReference type="InterPro" id="IPR011991">
    <property type="entry name" value="ArsR-like_HTH"/>
</dbReference>
<dbReference type="Proteomes" id="UP000292564">
    <property type="component" value="Unassembled WGS sequence"/>
</dbReference>
<protein>
    <submittedName>
        <fullName evidence="5">ArsR family transcriptional regulator</fullName>
    </submittedName>
</protein>
<evidence type="ECO:0000256" key="1">
    <source>
        <dbReference type="ARBA" id="ARBA00023015"/>
    </source>
</evidence>
<accession>A0A4Q7ZSF2</accession>
<dbReference type="EMBL" id="SHKY01000001">
    <property type="protein sequence ID" value="RZU53435.1"/>
    <property type="molecule type" value="Genomic_DNA"/>
</dbReference>
<dbReference type="GO" id="GO:0003700">
    <property type="term" value="F:DNA-binding transcription factor activity"/>
    <property type="evidence" value="ECO:0007669"/>
    <property type="project" value="InterPro"/>
</dbReference>